<evidence type="ECO:0000313" key="24">
    <source>
        <dbReference type="Proteomes" id="UP000789831"/>
    </source>
</evidence>
<evidence type="ECO:0000259" key="22">
    <source>
        <dbReference type="PROSITE" id="PS50173"/>
    </source>
</evidence>
<evidence type="ECO:0000256" key="5">
    <source>
        <dbReference type="ARBA" id="ARBA00016178"/>
    </source>
</evidence>
<evidence type="ECO:0000256" key="12">
    <source>
        <dbReference type="ARBA" id="ARBA00022771"/>
    </source>
</evidence>
<dbReference type="Gene3D" id="3.30.70.270">
    <property type="match status" value="1"/>
</dbReference>
<evidence type="ECO:0000256" key="13">
    <source>
        <dbReference type="ARBA" id="ARBA00022833"/>
    </source>
</evidence>
<feature type="coiled-coil region" evidence="20">
    <location>
        <begin position="437"/>
        <end position="464"/>
    </location>
</feature>
<keyword evidence="7" id="KW-0808">Transferase</keyword>
<dbReference type="Gene3D" id="3.30.1490.100">
    <property type="entry name" value="DNA polymerase, Y-family, little finger domain"/>
    <property type="match status" value="1"/>
</dbReference>
<evidence type="ECO:0000256" key="8">
    <source>
        <dbReference type="ARBA" id="ARBA00022695"/>
    </source>
</evidence>
<proteinExistence type="inferred from homology"/>
<dbReference type="SUPFAM" id="SSF100879">
    <property type="entry name" value="Lesion bypass DNA polymerase (Y-family), little finger domain"/>
    <property type="match status" value="1"/>
</dbReference>
<accession>A0A9N9CM21</accession>
<dbReference type="Gene3D" id="1.10.150.20">
    <property type="entry name" value="5' to 3' exonuclease, C-terminal subdomain"/>
    <property type="match status" value="1"/>
</dbReference>
<comment type="cofactor">
    <cofactor evidence="1">
        <name>Mg(2+)</name>
        <dbReference type="ChEBI" id="CHEBI:18420"/>
    </cofactor>
</comment>
<dbReference type="InterPro" id="IPR001126">
    <property type="entry name" value="UmuC"/>
</dbReference>
<dbReference type="AlphaFoldDB" id="A0A9N9CM21"/>
<evidence type="ECO:0000256" key="11">
    <source>
        <dbReference type="ARBA" id="ARBA00022763"/>
    </source>
</evidence>
<keyword evidence="14" id="KW-0460">Magnesium</keyword>
<keyword evidence="16" id="KW-0238">DNA-binding</keyword>
<comment type="catalytic activity">
    <reaction evidence="19">
        <text>DNA(n) + a 2'-deoxyribonucleoside 5'-triphosphate = DNA(n+1) + diphosphate</text>
        <dbReference type="Rhea" id="RHEA:22508"/>
        <dbReference type="Rhea" id="RHEA-COMP:17339"/>
        <dbReference type="Rhea" id="RHEA-COMP:17340"/>
        <dbReference type="ChEBI" id="CHEBI:33019"/>
        <dbReference type="ChEBI" id="CHEBI:61560"/>
        <dbReference type="ChEBI" id="CHEBI:173112"/>
        <dbReference type="EC" id="2.7.7.7"/>
    </reaction>
</comment>
<keyword evidence="18" id="KW-0539">Nucleus</keyword>
<comment type="similarity">
    <text evidence="3">Belongs to the DNA polymerase type-Y family.</text>
</comment>
<evidence type="ECO:0000256" key="7">
    <source>
        <dbReference type="ARBA" id="ARBA00022679"/>
    </source>
</evidence>
<keyword evidence="8" id="KW-0548">Nucleotidyltransferase</keyword>
<dbReference type="EMBL" id="CAJVPL010002376">
    <property type="protein sequence ID" value="CAG8608678.1"/>
    <property type="molecule type" value="Genomic_DNA"/>
</dbReference>
<dbReference type="GO" id="GO:0006281">
    <property type="term" value="P:DNA repair"/>
    <property type="evidence" value="ECO:0007669"/>
    <property type="project" value="UniProtKB-KW"/>
</dbReference>
<dbReference type="Gene3D" id="1.10.150.810">
    <property type="match status" value="1"/>
</dbReference>
<dbReference type="InterPro" id="IPR036775">
    <property type="entry name" value="DNA_pol_Y-fam_lit_finger_sf"/>
</dbReference>
<keyword evidence="20" id="KW-0175">Coiled coil</keyword>
<keyword evidence="24" id="KW-1185">Reference proteome</keyword>
<evidence type="ECO:0000256" key="15">
    <source>
        <dbReference type="ARBA" id="ARBA00022932"/>
    </source>
</evidence>
<evidence type="ECO:0000256" key="16">
    <source>
        <dbReference type="ARBA" id="ARBA00023125"/>
    </source>
</evidence>
<reference evidence="23" key="1">
    <citation type="submission" date="2021-06" db="EMBL/GenBank/DDBJ databases">
        <authorList>
            <person name="Kallberg Y."/>
            <person name="Tangrot J."/>
            <person name="Rosling A."/>
        </authorList>
    </citation>
    <scope>NUCLEOTIDE SEQUENCE</scope>
    <source>
        <strain evidence="23">MT106</strain>
    </source>
</reference>
<dbReference type="InterPro" id="IPR050116">
    <property type="entry name" value="DNA_polymerase-Y"/>
</dbReference>
<keyword evidence="11" id="KW-0227">DNA damage</keyword>
<evidence type="ECO:0000256" key="14">
    <source>
        <dbReference type="ARBA" id="ARBA00022842"/>
    </source>
</evidence>
<evidence type="ECO:0000256" key="6">
    <source>
        <dbReference type="ARBA" id="ARBA00022457"/>
    </source>
</evidence>
<name>A0A9N9CM21_9GLOM</name>
<evidence type="ECO:0000256" key="17">
    <source>
        <dbReference type="ARBA" id="ARBA00023204"/>
    </source>
</evidence>
<dbReference type="Pfam" id="PF00817">
    <property type="entry name" value="IMS"/>
    <property type="match status" value="1"/>
</dbReference>
<evidence type="ECO:0000256" key="21">
    <source>
        <dbReference type="SAM" id="MobiDB-lite"/>
    </source>
</evidence>
<evidence type="ECO:0000256" key="2">
    <source>
        <dbReference type="ARBA" id="ARBA00004123"/>
    </source>
</evidence>
<comment type="caution">
    <text evidence="23">The sequence shown here is derived from an EMBL/GenBank/DDBJ whole genome shotgun (WGS) entry which is preliminary data.</text>
</comment>
<dbReference type="FunFam" id="3.30.70.270:FF:000014">
    <property type="entry name" value="DNA polymerase kappa subunit"/>
    <property type="match status" value="1"/>
</dbReference>
<keyword evidence="12" id="KW-0863">Zinc-finger</keyword>
<keyword evidence="10" id="KW-0479">Metal-binding</keyword>
<feature type="domain" description="UmuC" evidence="22">
    <location>
        <begin position="190"/>
        <end position="370"/>
    </location>
</feature>
<dbReference type="GO" id="GO:0003887">
    <property type="term" value="F:DNA-directed DNA polymerase activity"/>
    <property type="evidence" value="ECO:0007669"/>
    <property type="project" value="UniProtKB-KW"/>
</dbReference>
<feature type="region of interest" description="Disordered" evidence="21">
    <location>
        <begin position="562"/>
        <end position="587"/>
    </location>
</feature>
<evidence type="ECO:0000256" key="1">
    <source>
        <dbReference type="ARBA" id="ARBA00001946"/>
    </source>
</evidence>
<dbReference type="GO" id="GO:0006260">
    <property type="term" value="P:DNA replication"/>
    <property type="evidence" value="ECO:0007669"/>
    <property type="project" value="UniProtKB-KW"/>
</dbReference>
<evidence type="ECO:0000256" key="3">
    <source>
        <dbReference type="ARBA" id="ARBA00010945"/>
    </source>
</evidence>
<dbReference type="CDD" id="cd03586">
    <property type="entry name" value="PolY_Pol_IV_kappa"/>
    <property type="match status" value="1"/>
</dbReference>
<dbReference type="GO" id="GO:0070987">
    <property type="term" value="P:error-free translesion synthesis"/>
    <property type="evidence" value="ECO:0007669"/>
    <property type="project" value="UniProtKB-ARBA"/>
</dbReference>
<comment type="subcellular location">
    <subcellularLocation>
        <location evidence="2">Nucleus</location>
    </subcellularLocation>
</comment>
<evidence type="ECO:0000256" key="20">
    <source>
        <dbReference type="SAM" id="Coils"/>
    </source>
</evidence>
<dbReference type="Pfam" id="PF11799">
    <property type="entry name" value="IMS_C"/>
    <property type="match status" value="1"/>
</dbReference>
<evidence type="ECO:0000256" key="9">
    <source>
        <dbReference type="ARBA" id="ARBA00022705"/>
    </source>
</evidence>
<dbReference type="OrthoDB" id="1747274at2759"/>
<dbReference type="GO" id="GO:0042276">
    <property type="term" value="P:error-prone translesion synthesis"/>
    <property type="evidence" value="ECO:0007669"/>
    <property type="project" value="TreeGrafter"/>
</dbReference>
<protein>
    <recommendedName>
        <fullName evidence="5">DNA polymerase kappa</fullName>
        <ecNumber evidence="4">2.7.7.7</ecNumber>
    </recommendedName>
</protein>
<dbReference type="Gene3D" id="3.30.160.60">
    <property type="entry name" value="Classic Zinc Finger"/>
    <property type="match status" value="1"/>
</dbReference>
<keyword evidence="13" id="KW-0862">Zinc</keyword>
<dbReference type="NCBIfam" id="NF002677">
    <property type="entry name" value="PRK02406.1"/>
    <property type="match status" value="1"/>
</dbReference>
<dbReference type="Gene3D" id="3.40.1170.60">
    <property type="match status" value="1"/>
</dbReference>
<dbReference type="InterPro" id="IPR043502">
    <property type="entry name" value="DNA/RNA_pol_sf"/>
</dbReference>
<dbReference type="PANTHER" id="PTHR11076">
    <property type="entry name" value="DNA REPAIR POLYMERASE UMUC / TRANSFERASE FAMILY MEMBER"/>
    <property type="match status" value="1"/>
</dbReference>
<dbReference type="FunFam" id="3.40.1170.60:FF:000002">
    <property type="entry name" value="Polymerase (DNA directed) kappa"/>
    <property type="match status" value="1"/>
</dbReference>
<dbReference type="HAMAP" id="MF_01113">
    <property type="entry name" value="DNApol_IV"/>
    <property type="match status" value="1"/>
</dbReference>
<evidence type="ECO:0000256" key="19">
    <source>
        <dbReference type="ARBA" id="ARBA00049244"/>
    </source>
</evidence>
<dbReference type="EC" id="2.7.7.7" evidence="4"/>
<evidence type="ECO:0000256" key="18">
    <source>
        <dbReference type="ARBA" id="ARBA00023242"/>
    </source>
</evidence>
<keyword evidence="6" id="KW-0515">Mutator protein</keyword>
<dbReference type="FunFam" id="3.30.1490.100:FF:000004">
    <property type="entry name" value="DNA polymerase IV"/>
    <property type="match status" value="1"/>
</dbReference>
<dbReference type="GO" id="GO:0008270">
    <property type="term" value="F:zinc ion binding"/>
    <property type="evidence" value="ECO:0007669"/>
    <property type="project" value="UniProtKB-KW"/>
</dbReference>
<keyword evidence="15" id="KW-0239">DNA-directed DNA polymerase</keyword>
<dbReference type="GO" id="GO:0005634">
    <property type="term" value="C:nucleus"/>
    <property type="evidence" value="ECO:0007669"/>
    <property type="project" value="UniProtKB-SubCell"/>
</dbReference>
<organism evidence="23 24">
    <name type="scientific">Ambispora gerdemannii</name>
    <dbReference type="NCBI Taxonomy" id="144530"/>
    <lineage>
        <taxon>Eukaryota</taxon>
        <taxon>Fungi</taxon>
        <taxon>Fungi incertae sedis</taxon>
        <taxon>Mucoromycota</taxon>
        <taxon>Glomeromycotina</taxon>
        <taxon>Glomeromycetes</taxon>
        <taxon>Archaeosporales</taxon>
        <taxon>Ambisporaceae</taxon>
        <taxon>Ambispora</taxon>
    </lineage>
</organism>
<sequence>MENKYETDTLDLDIKDSLLQETQGLDDLSALADLCNSTNSDFSGDSEKNVTKQMDNEFEMFERTTLEESYTEEQNSKVVSLDSLSGSIEKEVKNDKDIESLRNRISGLAATKAGMQGVDKEKVNRLIYESSKGSAFFQNEKKKDETISEKINEMLQKYEAIKKSDLLRDSIIVESKIKELEQLRDITQTIVHIDMDAFFAAVEERDNPTLRGKPMAVGSLSMLSTANYEARKFGVRSAMPGFIAKKLCPLLILVPCHFEKYTEVSKEVQKVFAQYDPQFSAMSLDEAYLNITDYLDRTKQQPAEVVQKIRNDIFYKTQLTASAGIAPNKLLAKICSDINKPNGQYQLESNRKVLMDFIKNLSIRKISGIGRVTERILNALEIKTCGDLLEKLVIVYKLFTPTSFNFLAQVALGVGSTDVAMEWNRKSMSVERTFPPLHKSQDLCKKLRELADLLENDLAKENLEGRTISLKFKLKSFELFTRAKTLPKYIHSADDLYKYGIQILEAEMPLDLRLLGLRLAALRDRNDELKYGVKKYFLVKEENPKKKLRLDMQNSENDALQESTFNTLLPSDSSENTDTPDSLERPTCLEGLTDMNQIQMYRHMDQCLDQFTSGSSKLASSNIKMKANTSHKDNLSEHKLTDKILQPKDSQLSTSEIIETSNNEDSAIIHWECPICGQKFSDSSELRINTHANVCLNMNSKKKKNKTSSSSLLKRTTHSSIHKKNPNRRKSTSKSRIKNLSLLDFFEKNSNS</sequence>
<dbReference type="PROSITE" id="PS50173">
    <property type="entry name" value="UMUC"/>
    <property type="match status" value="1"/>
</dbReference>
<dbReference type="InterPro" id="IPR017961">
    <property type="entry name" value="DNA_pol_Y-fam_little_finger"/>
</dbReference>
<dbReference type="GO" id="GO:0003684">
    <property type="term" value="F:damaged DNA binding"/>
    <property type="evidence" value="ECO:0007669"/>
    <property type="project" value="InterPro"/>
</dbReference>
<evidence type="ECO:0000256" key="10">
    <source>
        <dbReference type="ARBA" id="ARBA00022723"/>
    </source>
</evidence>
<evidence type="ECO:0000256" key="4">
    <source>
        <dbReference type="ARBA" id="ARBA00012417"/>
    </source>
</evidence>
<keyword evidence="17" id="KW-0234">DNA repair</keyword>
<dbReference type="SUPFAM" id="SSF56672">
    <property type="entry name" value="DNA/RNA polymerases"/>
    <property type="match status" value="1"/>
</dbReference>
<feature type="compositionally biased region" description="Polar residues" evidence="21">
    <location>
        <begin position="562"/>
        <end position="580"/>
    </location>
</feature>
<keyword evidence="9" id="KW-0235">DNA replication</keyword>
<dbReference type="InterPro" id="IPR043128">
    <property type="entry name" value="Rev_trsase/Diguanyl_cyclase"/>
</dbReference>
<dbReference type="FunFam" id="1.10.150.810:FF:000001">
    <property type="entry name" value="DNA polymerase kappa"/>
    <property type="match status" value="1"/>
</dbReference>
<dbReference type="Proteomes" id="UP000789831">
    <property type="component" value="Unassembled WGS sequence"/>
</dbReference>
<feature type="region of interest" description="Disordered" evidence="21">
    <location>
        <begin position="699"/>
        <end position="735"/>
    </location>
</feature>
<evidence type="ECO:0000313" key="23">
    <source>
        <dbReference type="EMBL" id="CAG8608678.1"/>
    </source>
</evidence>
<gene>
    <name evidence="23" type="ORF">AGERDE_LOCUS9478</name>
</gene>
<dbReference type="FunFam" id="1.10.150.810:FF:000003">
    <property type="entry name" value="DNA polymerase kappa subunit"/>
    <property type="match status" value="1"/>
</dbReference>
<feature type="compositionally biased region" description="Basic residues" evidence="21">
    <location>
        <begin position="715"/>
        <end position="735"/>
    </location>
</feature>
<dbReference type="InterPro" id="IPR022880">
    <property type="entry name" value="DNApol_IV"/>
</dbReference>
<dbReference type="PANTHER" id="PTHR11076:SF33">
    <property type="entry name" value="DNA POLYMERASE KAPPA"/>
    <property type="match status" value="1"/>
</dbReference>